<evidence type="ECO:0000313" key="1">
    <source>
        <dbReference type="EMBL" id="MEM5535628.1"/>
    </source>
</evidence>
<evidence type="ECO:0000313" key="2">
    <source>
        <dbReference type="Proteomes" id="UP001449225"/>
    </source>
</evidence>
<organism evidence="1 2">
    <name type="scientific">Neptuniibacter pectenicola</name>
    <dbReference type="NCBI Taxonomy" id="1806669"/>
    <lineage>
        <taxon>Bacteria</taxon>
        <taxon>Pseudomonadati</taxon>
        <taxon>Pseudomonadota</taxon>
        <taxon>Gammaproteobacteria</taxon>
        <taxon>Oceanospirillales</taxon>
        <taxon>Oceanospirillaceae</taxon>
        <taxon>Neptuniibacter</taxon>
    </lineage>
</organism>
<accession>A0ABU9TPI3</accession>
<gene>
    <name evidence="1" type="ORF">WNY58_04405</name>
</gene>
<sequence>MCNPGHDVSAALSRAGSDGLNNRITPQQSLTINAFDRIVATLSAHPIDEGYFWDSVNSLEHYVDHTDSFNRALRAQAFRTFAASHTQDQVNNNIWNAIGRRYANMSQDHRGTLNVFLRDKVRDSLSGQLAWETHSQAVSMMDQAVRSLNALASNEAQLSTWRDRLRAMVTSSNPTTQQAGQQLMDGLGIESVVALDSSDRMASGIRATSRLITDTLENFRIIAPQNLFKTISQLPGAKESLIRSLGASQSSFIVLCINQAVSRGESQLSTESWVRSISGITAGIAVGIITGGASTPLVLGLLAGASTSAVMGLPGLLQSIRAVDEARIGEASGIMDDQAIERATSSQNWSTGTYIAGILIPNGVGSFIGQTSNVGGQVAGATLSTILEAVGALAPSSRESAGFTALWEKLNSMTPEKREELSTAFDTVMEQKNIPQSARPAVLAAFVENNLASLDKTASKASKDLESYCDQLGRQQ</sequence>
<keyword evidence="2" id="KW-1185">Reference proteome</keyword>
<comment type="caution">
    <text evidence="1">The sequence shown here is derived from an EMBL/GenBank/DDBJ whole genome shotgun (WGS) entry which is preliminary data.</text>
</comment>
<dbReference type="RefSeq" id="WP_339891080.1">
    <property type="nucleotide sequence ID" value="NZ_CAXBCE010000015.1"/>
</dbReference>
<name>A0ABU9TPI3_9GAMM</name>
<dbReference type="EMBL" id="JBBMRA010000003">
    <property type="protein sequence ID" value="MEM5535628.1"/>
    <property type="molecule type" value="Genomic_DNA"/>
</dbReference>
<proteinExistence type="predicted"/>
<dbReference type="Proteomes" id="UP001449225">
    <property type="component" value="Unassembled WGS sequence"/>
</dbReference>
<protein>
    <submittedName>
        <fullName evidence="1">Uncharacterized protein</fullName>
    </submittedName>
</protein>
<reference evidence="1 2" key="1">
    <citation type="submission" date="2024-03" db="EMBL/GenBank/DDBJ databases">
        <title>Community enrichment and isolation of bacterial strains for fucoidan degradation.</title>
        <authorList>
            <person name="Sichert A."/>
        </authorList>
    </citation>
    <scope>NUCLEOTIDE SEQUENCE [LARGE SCALE GENOMIC DNA]</scope>
    <source>
        <strain evidence="1 2">AS76</strain>
    </source>
</reference>